<dbReference type="CDD" id="cd01948">
    <property type="entry name" value="EAL"/>
    <property type="match status" value="1"/>
</dbReference>
<accession>A0A1T4WUH5</accession>
<protein>
    <submittedName>
        <fullName evidence="8">PAS domain S-box-containing protein/diguanylate cyclase (GGDEF) domain-containing protein</fullName>
    </submittedName>
</protein>
<dbReference type="OrthoDB" id="7673416at2"/>
<dbReference type="EMBL" id="FUYC01000004">
    <property type="protein sequence ID" value="SKA81013.1"/>
    <property type="molecule type" value="Genomic_DNA"/>
</dbReference>
<dbReference type="FunFam" id="3.30.70.270:FF:000001">
    <property type="entry name" value="Diguanylate cyclase domain protein"/>
    <property type="match status" value="1"/>
</dbReference>
<feature type="domain" description="EAL" evidence="6">
    <location>
        <begin position="444"/>
        <end position="700"/>
    </location>
</feature>
<dbReference type="SUPFAM" id="SSF52172">
    <property type="entry name" value="CheY-like"/>
    <property type="match status" value="1"/>
</dbReference>
<evidence type="ECO:0000256" key="1">
    <source>
        <dbReference type="ARBA" id="ARBA00051114"/>
    </source>
</evidence>
<dbReference type="AlphaFoldDB" id="A0A1T4WUH5"/>
<evidence type="ECO:0000259" key="7">
    <source>
        <dbReference type="PROSITE" id="PS50887"/>
    </source>
</evidence>
<evidence type="ECO:0000259" key="6">
    <source>
        <dbReference type="PROSITE" id="PS50883"/>
    </source>
</evidence>
<organism evidence="8 9">
    <name type="scientific">Paucidesulfovibrio gracilis DSM 16080</name>
    <dbReference type="NCBI Taxonomy" id="1121449"/>
    <lineage>
        <taxon>Bacteria</taxon>
        <taxon>Pseudomonadati</taxon>
        <taxon>Thermodesulfobacteriota</taxon>
        <taxon>Desulfovibrionia</taxon>
        <taxon>Desulfovibrionales</taxon>
        <taxon>Desulfovibrionaceae</taxon>
        <taxon>Paucidesulfovibrio</taxon>
    </lineage>
</organism>
<sequence>MPSEAGETTYDKAKILIVDDDRVNLKVLEGMLRGLDAEIHLALSGEEALELAMQHHFVLVLLDVMMPGIDGFQTAEQLRSRGGTEDIPIIFVTAISKEQRHVFKGYELGAVDYLFKPVEPEILQSKVRVFLDLYAQRQALQASEERYRTVADYNYDWEIWFSPNDKILYCSPSCERISGYTADEIIDGEDIFRRIILDEDYDSWRHFMADEMRVDGDSFDFRIFRKDGRERWISLVKFDVRKDDGKSLGLRCSLRDITDRKKMEIQLRHQALHDPLTALANRTLLMDRVARAMERANRHEDFHFALVFLDLDRFKVVNDSLGHIFGDSLLVEVSKRLWECVRGMDTVARFGGDEFVLLLEELDAPREAFTVIRRVLDQLREPFLIEGHQVQTTVSIGVVLGAQEDDRPSDLLQKANIAMYRAKESGRDRFDIYNDRMLQRAVDLMHLENDLRKAVQEREFRVYYQPIVSLEHGGLAGFEALVRWEHPERGIVSPGEFIPLAEETGLIIDLGRQVLEESTRTLARWGREHEQAEKLQLSVNISARQFRNNDLVQDVITALQKSGLQPGRLKLEITESTVMDNVETSLLRLQRLKEEGIRISMDDFGTGYSSMSYLQKFPLDQLKVDLSFVRRILDSTENAEIVRAIITLAHSLRMAVVAEGIELEEQADLLHSLHCELGQGYLYSPPVPAKQAEELLLKGIPAARPR</sequence>
<dbReference type="Gene3D" id="3.20.20.450">
    <property type="entry name" value="EAL domain"/>
    <property type="match status" value="1"/>
</dbReference>
<dbReference type="GO" id="GO:0071111">
    <property type="term" value="F:cyclic-guanylate-specific phosphodiesterase activity"/>
    <property type="evidence" value="ECO:0007669"/>
    <property type="project" value="UniProtKB-EC"/>
</dbReference>
<dbReference type="CDD" id="cd00130">
    <property type="entry name" value="PAS"/>
    <property type="match status" value="1"/>
</dbReference>
<dbReference type="PANTHER" id="PTHR44757:SF2">
    <property type="entry name" value="BIOFILM ARCHITECTURE MAINTENANCE PROTEIN MBAA"/>
    <property type="match status" value="1"/>
</dbReference>
<evidence type="ECO:0000259" key="3">
    <source>
        <dbReference type="PROSITE" id="PS50110"/>
    </source>
</evidence>
<reference evidence="8 9" key="1">
    <citation type="submission" date="2017-02" db="EMBL/GenBank/DDBJ databases">
        <authorList>
            <person name="Peterson S.W."/>
        </authorList>
    </citation>
    <scope>NUCLEOTIDE SEQUENCE [LARGE SCALE GENOMIC DNA]</scope>
    <source>
        <strain evidence="8 9">DSM 16080</strain>
    </source>
</reference>
<dbReference type="STRING" id="1121449.SAMN02745704_01429"/>
<feature type="domain" description="PAC" evidence="5">
    <location>
        <begin position="217"/>
        <end position="269"/>
    </location>
</feature>
<dbReference type="SMART" id="SM00052">
    <property type="entry name" value="EAL"/>
    <property type="match status" value="1"/>
</dbReference>
<dbReference type="SMART" id="SM00448">
    <property type="entry name" value="REC"/>
    <property type="match status" value="1"/>
</dbReference>
<dbReference type="InterPro" id="IPR035965">
    <property type="entry name" value="PAS-like_dom_sf"/>
</dbReference>
<dbReference type="InterPro" id="IPR001789">
    <property type="entry name" value="Sig_transdc_resp-reg_receiver"/>
</dbReference>
<comment type="catalytic activity">
    <reaction evidence="1">
        <text>3',3'-c-di-GMP + H2O = 5'-phosphoguanylyl(3'-&gt;5')guanosine + H(+)</text>
        <dbReference type="Rhea" id="RHEA:24902"/>
        <dbReference type="ChEBI" id="CHEBI:15377"/>
        <dbReference type="ChEBI" id="CHEBI:15378"/>
        <dbReference type="ChEBI" id="CHEBI:58754"/>
        <dbReference type="ChEBI" id="CHEBI:58805"/>
        <dbReference type="EC" id="3.1.4.52"/>
    </reaction>
    <physiologicalReaction direction="left-to-right" evidence="1">
        <dbReference type="Rhea" id="RHEA:24903"/>
    </physiologicalReaction>
</comment>
<feature type="domain" description="GGDEF" evidence="7">
    <location>
        <begin position="302"/>
        <end position="435"/>
    </location>
</feature>
<dbReference type="PROSITE" id="PS50112">
    <property type="entry name" value="PAS"/>
    <property type="match status" value="1"/>
</dbReference>
<dbReference type="SMART" id="SM00091">
    <property type="entry name" value="PAS"/>
    <property type="match status" value="1"/>
</dbReference>
<dbReference type="PROSITE" id="PS50883">
    <property type="entry name" value="EAL"/>
    <property type="match status" value="1"/>
</dbReference>
<dbReference type="SUPFAM" id="SSF55785">
    <property type="entry name" value="PYP-like sensor domain (PAS domain)"/>
    <property type="match status" value="1"/>
</dbReference>
<dbReference type="InterPro" id="IPR052155">
    <property type="entry name" value="Biofilm_reg_signaling"/>
</dbReference>
<feature type="modified residue" description="4-aspartylphosphate" evidence="2">
    <location>
        <position position="63"/>
    </location>
</feature>
<dbReference type="Pfam" id="PF00563">
    <property type="entry name" value="EAL"/>
    <property type="match status" value="1"/>
</dbReference>
<evidence type="ECO:0000256" key="2">
    <source>
        <dbReference type="PROSITE-ProRule" id="PRU00169"/>
    </source>
</evidence>
<dbReference type="InterPro" id="IPR000700">
    <property type="entry name" value="PAS-assoc_C"/>
</dbReference>
<dbReference type="PROSITE" id="PS50887">
    <property type="entry name" value="GGDEF"/>
    <property type="match status" value="1"/>
</dbReference>
<evidence type="ECO:0000313" key="8">
    <source>
        <dbReference type="EMBL" id="SKA81013.1"/>
    </source>
</evidence>
<dbReference type="InterPro" id="IPR029787">
    <property type="entry name" value="Nucleotide_cyclase"/>
</dbReference>
<dbReference type="SMART" id="SM00086">
    <property type="entry name" value="PAC"/>
    <property type="match status" value="1"/>
</dbReference>
<dbReference type="CDD" id="cd01949">
    <property type="entry name" value="GGDEF"/>
    <property type="match status" value="1"/>
</dbReference>
<evidence type="ECO:0000259" key="5">
    <source>
        <dbReference type="PROSITE" id="PS50113"/>
    </source>
</evidence>
<dbReference type="InterPro" id="IPR011006">
    <property type="entry name" value="CheY-like_superfamily"/>
</dbReference>
<dbReference type="InterPro" id="IPR001633">
    <property type="entry name" value="EAL_dom"/>
</dbReference>
<gene>
    <name evidence="8" type="ORF">SAMN02745704_01429</name>
</gene>
<dbReference type="SMART" id="SM00267">
    <property type="entry name" value="GGDEF"/>
    <property type="match status" value="1"/>
</dbReference>
<dbReference type="Pfam" id="PF00072">
    <property type="entry name" value="Response_reg"/>
    <property type="match status" value="1"/>
</dbReference>
<dbReference type="Pfam" id="PF13426">
    <property type="entry name" value="PAS_9"/>
    <property type="match status" value="1"/>
</dbReference>
<proteinExistence type="predicted"/>
<dbReference type="NCBIfam" id="TIGR00254">
    <property type="entry name" value="GGDEF"/>
    <property type="match status" value="1"/>
</dbReference>
<dbReference type="InterPro" id="IPR001610">
    <property type="entry name" value="PAC"/>
</dbReference>
<dbReference type="InterPro" id="IPR035919">
    <property type="entry name" value="EAL_sf"/>
</dbReference>
<dbReference type="PROSITE" id="PS50113">
    <property type="entry name" value="PAC"/>
    <property type="match status" value="1"/>
</dbReference>
<evidence type="ECO:0000313" key="9">
    <source>
        <dbReference type="Proteomes" id="UP000190027"/>
    </source>
</evidence>
<dbReference type="SUPFAM" id="SSF55073">
    <property type="entry name" value="Nucleotide cyclase"/>
    <property type="match status" value="1"/>
</dbReference>
<dbReference type="Proteomes" id="UP000190027">
    <property type="component" value="Unassembled WGS sequence"/>
</dbReference>
<dbReference type="Gene3D" id="3.30.70.270">
    <property type="match status" value="1"/>
</dbReference>
<dbReference type="GO" id="GO:0000160">
    <property type="term" value="P:phosphorelay signal transduction system"/>
    <property type="evidence" value="ECO:0007669"/>
    <property type="project" value="InterPro"/>
</dbReference>
<dbReference type="InterPro" id="IPR000160">
    <property type="entry name" value="GGDEF_dom"/>
</dbReference>
<dbReference type="Gene3D" id="3.40.50.2300">
    <property type="match status" value="1"/>
</dbReference>
<dbReference type="PANTHER" id="PTHR44757">
    <property type="entry name" value="DIGUANYLATE CYCLASE DGCP"/>
    <property type="match status" value="1"/>
</dbReference>
<evidence type="ECO:0000259" key="4">
    <source>
        <dbReference type="PROSITE" id="PS50112"/>
    </source>
</evidence>
<dbReference type="SUPFAM" id="SSF141868">
    <property type="entry name" value="EAL domain-like"/>
    <property type="match status" value="1"/>
</dbReference>
<dbReference type="FunFam" id="3.20.20.450:FF:000001">
    <property type="entry name" value="Cyclic di-GMP phosphodiesterase yahA"/>
    <property type="match status" value="1"/>
</dbReference>
<feature type="domain" description="Response regulatory" evidence="3">
    <location>
        <begin position="14"/>
        <end position="131"/>
    </location>
</feature>
<dbReference type="Pfam" id="PF00990">
    <property type="entry name" value="GGDEF"/>
    <property type="match status" value="1"/>
</dbReference>
<feature type="domain" description="PAS" evidence="4">
    <location>
        <begin position="143"/>
        <end position="215"/>
    </location>
</feature>
<dbReference type="InterPro" id="IPR043128">
    <property type="entry name" value="Rev_trsase/Diguanyl_cyclase"/>
</dbReference>
<dbReference type="Gene3D" id="3.30.450.20">
    <property type="entry name" value="PAS domain"/>
    <property type="match status" value="1"/>
</dbReference>
<keyword evidence="9" id="KW-1185">Reference proteome</keyword>
<name>A0A1T4WUH5_9BACT</name>
<dbReference type="InterPro" id="IPR000014">
    <property type="entry name" value="PAS"/>
</dbReference>
<dbReference type="PROSITE" id="PS50110">
    <property type="entry name" value="RESPONSE_REGULATORY"/>
    <property type="match status" value="1"/>
</dbReference>
<dbReference type="RefSeq" id="WP_078716997.1">
    <property type="nucleotide sequence ID" value="NZ_FUYC01000004.1"/>
</dbReference>
<dbReference type="GO" id="GO:0071732">
    <property type="term" value="P:cellular response to nitric oxide"/>
    <property type="evidence" value="ECO:0007669"/>
    <property type="project" value="UniProtKB-ARBA"/>
</dbReference>
<keyword evidence="2" id="KW-0597">Phosphoprotein</keyword>
<dbReference type="NCBIfam" id="TIGR00229">
    <property type="entry name" value="sensory_box"/>
    <property type="match status" value="1"/>
</dbReference>